<dbReference type="InterPro" id="IPR036236">
    <property type="entry name" value="Znf_C2H2_sf"/>
</dbReference>
<keyword evidence="2 9" id="KW-0479">Metal-binding</keyword>
<evidence type="ECO:0000256" key="8">
    <source>
        <dbReference type="PROSITE-ProRule" id="PRU00042"/>
    </source>
</evidence>
<organism evidence="13 14">
    <name type="scientific">Exocentrus adspersus</name>
    <dbReference type="NCBI Taxonomy" id="1586481"/>
    <lineage>
        <taxon>Eukaryota</taxon>
        <taxon>Metazoa</taxon>
        <taxon>Ecdysozoa</taxon>
        <taxon>Arthropoda</taxon>
        <taxon>Hexapoda</taxon>
        <taxon>Insecta</taxon>
        <taxon>Pterygota</taxon>
        <taxon>Neoptera</taxon>
        <taxon>Endopterygota</taxon>
        <taxon>Coleoptera</taxon>
        <taxon>Polyphaga</taxon>
        <taxon>Cucujiformia</taxon>
        <taxon>Chrysomeloidea</taxon>
        <taxon>Cerambycidae</taxon>
        <taxon>Lamiinae</taxon>
        <taxon>Acanthocinini</taxon>
        <taxon>Exocentrus</taxon>
    </lineage>
</organism>
<feature type="domain" description="C2H2-type" evidence="11">
    <location>
        <begin position="427"/>
        <end position="457"/>
    </location>
</feature>
<keyword evidence="14" id="KW-1185">Reference proteome</keyword>
<feature type="region of interest" description="Disordered" evidence="10">
    <location>
        <begin position="123"/>
        <end position="158"/>
    </location>
</feature>
<dbReference type="Proteomes" id="UP001159042">
    <property type="component" value="Unassembled WGS sequence"/>
</dbReference>
<dbReference type="GO" id="GO:0003700">
    <property type="term" value="F:DNA-binding transcription factor activity"/>
    <property type="evidence" value="ECO:0007669"/>
    <property type="project" value="TreeGrafter"/>
</dbReference>
<dbReference type="PROSITE" id="PS00028">
    <property type="entry name" value="ZINC_FINGER_C2H2_1"/>
    <property type="match status" value="5"/>
</dbReference>
<dbReference type="AlphaFoldDB" id="A0AAV8VXW5"/>
<dbReference type="InterPro" id="IPR050589">
    <property type="entry name" value="Ikaros_C2H2-ZF"/>
</dbReference>
<dbReference type="SUPFAM" id="SSF57667">
    <property type="entry name" value="beta-beta-alpha zinc fingers"/>
    <property type="match status" value="5"/>
</dbReference>
<feature type="domain" description="C2H2-type" evidence="11">
    <location>
        <begin position="343"/>
        <end position="371"/>
    </location>
</feature>
<feature type="binding site" evidence="9">
    <location>
        <position position="62"/>
    </location>
    <ligand>
        <name>Zn(2+)</name>
        <dbReference type="ChEBI" id="CHEBI:29105"/>
    </ligand>
</feature>
<evidence type="ECO:0000256" key="3">
    <source>
        <dbReference type="ARBA" id="ARBA00022737"/>
    </source>
</evidence>
<keyword evidence="3" id="KW-0677">Repeat</keyword>
<dbReference type="PANTHER" id="PTHR24404">
    <property type="entry name" value="ZINC FINGER PROTEIN"/>
    <property type="match status" value="1"/>
</dbReference>
<evidence type="ECO:0000256" key="4">
    <source>
        <dbReference type="ARBA" id="ARBA00022771"/>
    </source>
</evidence>
<dbReference type="PANTHER" id="PTHR24404:SF111">
    <property type="entry name" value="GASTRULA ZINC FINGER PROTEIN XLCGF49.1-LIKE-RELATED"/>
    <property type="match status" value="1"/>
</dbReference>
<feature type="binding site" evidence="9">
    <location>
        <position position="9"/>
    </location>
    <ligand>
        <name>Zn(2+)</name>
        <dbReference type="ChEBI" id="CHEBI:29105"/>
    </ligand>
</feature>
<keyword evidence="7" id="KW-0539">Nucleus</keyword>
<dbReference type="GO" id="GO:0006357">
    <property type="term" value="P:regulation of transcription by RNA polymerase II"/>
    <property type="evidence" value="ECO:0007669"/>
    <property type="project" value="TreeGrafter"/>
</dbReference>
<dbReference type="EMBL" id="JANEYG010000021">
    <property type="protein sequence ID" value="KAJ8918912.1"/>
    <property type="molecule type" value="Genomic_DNA"/>
</dbReference>
<keyword evidence="4 8" id="KW-0863">Zinc-finger</keyword>
<evidence type="ECO:0000313" key="14">
    <source>
        <dbReference type="Proteomes" id="UP001159042"/>
    </source>
</evidence>
<dbReference type="GO" id="GO:0000978">
    <property type="term" value="F:RNA polymerase II cis-regulatory region sequence-specific DNA binding"/>
    <property type="evidence" value="ECO:0007669"/>
    <property type="project" value="TreeGrafter"/>
</dbReference>
<evidence type="ECO:0000313" key="13">
    <source>
        <dbReference type="EMBL" id="KAJ8918912.1"/>
    </source>
</evidence>
<dbReference type="InterPro" id="IPR012934">
    <property type="entry name" value="Znf_AD"/>
</dbReference>
<proteinExistence type="predicted"/>
<evidence type="ECO:0000259" key="12">
    <source>
        <dbReference type="PROSITE" id="PS51915"/>
    </source>
</evidence>
<feature type="domain" description="C2H2-type" evidence="11">
    <location>
        <begin position="258"/>
        <end position="286"/>
    </location>
</feature>
<feature type="domain" description="C2H2-type" evidence="11">
    <location>
        <begin position="400"/>
        <end position="422"/>
    </location>
</feature>
<dbReference type="PROSITE" id="PS51915">
    <property type="entry name" value="ZAD"/>
    <property type="match status" value="1"/>
</dbReference>
<keyword evidence="6" id="KW-0238">DNA-binding</keyword>
<dbReference type="GO" id="GO:0008270">
    <property type="term" value="F:zinc ion binding"/>
    <property type="evidence" value="ECO:0007669"/>
    <property type="project" value="UniProtKB-UniRule"/>
</dbReference>
<dbReference type="PROSITE" id="PS50157">
    <property type="entry name" value="ZINC_FINGER_C2H2_2"/>
    <property type="match status" value="8"/>
</dbReference>
<feature type="domain" description="C2H2-type" evidence="11">
    <location>
        <begin position="181"/>
        <end position="208"/>
    </location>
</feature>
<keyword evidence="5 9" id="KW-0862">Zinc</keyword>
<dbReference type="SUPFAM" id="SSF57716">
    <property type="entry name" value="Glucocorticoid receptor-like (DNA-binding domain)"/>
    <property type="match status" value="1"/>
</dbReference>
<evidence type="ECO:0000259" key="11">
    <source>
        <dbReference type="PROSITE" id="PS50157"/>
    </source>
</evidence>
<sequence>MTGNETKMCRFCMYEEKSDNPNKVLGVFQGELDEDLAEKIKCYTQLKISPSDTIPPNICTSCVDCVVNFDKFLTCCWKSEKVLRKMYNLPDEVTKAEHSTSHTSNEIATYELYVKYNETQCPTENNERVASSDNDINSLKLEDGSDDDSDSDSEDTGMKRTVSKAFRINESMNEVIENNVYTCGICFKNFKSFFEYQDHQDTHNGQLVFSCTKCDQVFSERKLLVEHDASHKVSCQVCNKMVLPKSLAAHLKKHTDLYRCLQCSLTHTSKSSLETHVKARHAGEKGPVCHICGKQSSCQSSLNRHLAYHSSARPYRCSFCDFSTKSQAVLKVHVTRKHLAKQQTCEECGKVFKSEVSLKQHVSKMHRPRKHHCHICVKTFAEKYGLKQHILRKHSKQCTYECKVCNEVFSKTRDLKEHMHSHRQGCVSCPSCGKEFFYKKYLERHMVKCVSSTARREFEREAAPA</sequence>
<evidence type="ECO:0000256" key="7">
    <source>
        <dbReference type="ARBA" id="ARBA00023242"/>
    </source>
</evidence>
<feature type="compositionally biased region" description="Acidic residues" evidence="10">
    <location>
        <begin position="144"/>
        <end position="155"/>
    </location>
</feature>
<dbReference type="Pfam" id="PF00096">
    <property type="entry name" value="zf-C2H2"/>
    <property type="match status" value="2"/>
</dbReference>
<dbReference type="Pfam" id="PF07776">
    <property type="entry name" value="zf-AD"/>
    <property type="match status" value="1"/>
</dbReference>
<dbReference type="SMART" id="SM00868">
    <property type="entry name" value="zf-AD"/>
    <property type="match status" value="1"/>
</dbReference>
<feature type="domain" description="C2H2-type" evidence="11">
    <location>
        <begin position="287"/>
        <end position="314"/>
    </location>
</feature>
<evidence type="ECO:0000256" key="5">
    <source>
        <dbReference type="ARBA" id="ARBA00022833"/>
    </source>
</evidence>
<evidence type="ECO:0000256" key="10">
    <source>
        <dbReference type="SAM" id="MobiDB-lite"/>
    </source>
</evidence>
<dbReference type="SMART" id="SM00355">
    <property type="entry name" value="ZnF_C2H2"/>
    <property type="match status" value="10"/>
</dbReference>
<dbReference type="InterPro" id="IPR013087">
    <property type="entry name" value="Znf_C2H2_type"/>
</dbReference>
<feature type="domain" description="ZAD" evidence="12">
    <location>
        <begin position="7"/>
        <end position="86"/>
    </location>
</feature>
<feature type="binding site" evidence="9">
    <location>
        <position position="59"/>
    </location>
    <ligand>
        <name>Zn(2+)</name>
        <dbReference type="ChEBI" id="CHEBI:29105"/>
    </ligand>
</feature>
<name>A0AAV8VXW5_9CUCU</name>
<feature type="domain" description="C2H2-type" evidence="11">
    <location>
        <begin position="371"/>
        <end position="399"/>
    </location>
</feature>
<dbReference type="Pfam" id="PF13912">
    <property type="entry name" value="zf-C2H2_6"/>
    <property type="match status" value="1"/>
</dbReference>
<feature type="compositionally biased region" description="Polar residues" evidence="10">
    <location>
        <begin position="123"/>
        <end position="137"/>
    </location>
</feature>
<comment type="caution">
    <text evidence="13">The sequence shown here is derived from an EMBL/GenBank/DDBJ whole genome shotgun (WGS) entry which is preliminary data.</text>
</comment>
<reference evidence="13 14" key="1">
    <citation type="journal article" date="2023" name="Insect Mol. Biol.">
        <title>Genome sequencing provides insights into the evolution of gene families encoding plant cell wall-degrading enzymes in longhorned beetles.</title>
        <authorList>
            <person name="Shin N.R."/>
            <person name="Okamura Y."/>
            <person name="Kirsch R."/>
            <person name="Pauchet Y."/>
        </authorList>
    </citation>
    <scope>NUCLEOTIDE SEQUENCE [LARGE SCALE GENOMIC DNA]</scope>
    <source>
        <strain evidence="13">EAD_L_NR</strain>
    </source>
</reference>
<evidence type="ECO:0000256" key="1">
    <source>
        <dbReference type="ARBA" id="ARBA00004123"/>
    </source>
</evidence>
<dbReference type="GO" id="GO:0005634">
    <property type="term" value="C:nucleus"/>
    <property type="evidence" value="ECO:0007669"/>
    <property type="project" value="UniProtKB-SubCell"/>
</dbReference>
<feature type="domain" description="C2H2-type" evidence="11">
    <location>
        <begin position="209"/>
        <end position="231"/>
    </location>
</feature>
<evidence type="ECO:0000256" key="9">
    <source>
        <dbReference type="PROSITE-ProRule" id="PRU01263"/>
    </source>
</evidence>
<gene>
    <name evidence="13" type="ORF">NQ315_016814</name>
</gene>
<evidence type="ECO:0000256" key="6">
    <source>
        <dbReference type="ARBA" id="ARBA00023125"/>
    </source>
</evidence>
<comment type="subcellular location">
    <subcellularLocation>
        <location evidence="1">Nucleus</location>
    </subcellularLocation>
</comment>
<dbReference type="Gene3D" id="3.30.160.60">
    <property type="entry name" value="Classic Zinc Finger"/>
    <property type="match status" value="6"/>
</dbReference>
<protein>
    <submittedName>
        <fullName evidence="13">Uncharacterized protein</fullName>
    </submittedName>
</protein>
<accession>A0AAV8VXW5</accession>
<feature type="binding site" evidence="9">
    <location>
        <position position="12"/>
    </location>
    <ligand>
        <name>Zn(2+)</name>
        <dbReference type="ChEBI" id="CHEBI:29105"/>
    </ligand>
</feature>
<dbReference type="Gene3D" id="3.40.1800.20">
    <property type="match status" value="1"/>
</dbReference>
<evidence type="ECO:0000256" key="2">
    <source>
        <dbReference type="ARBA" id="ARBA00022723"/>
    </source>
</evidence>